<organism evidence="1 2">
    <name type="scientific">Flavivirga eckloniae</name>
    <dbReference type="NCBI Taxonomy" id="1803846"/>
    <lineage>
        <taxon>Bacteria</taxon>
        <taxon>Pseudomonadati</taxon>
        <taxon>Bacteroidota</taxon>
        <taxon>Flavobacteriia</taxon>
        <taxon>Flavobacteriales</taxon>
        <taxon>Flavobacteriaceae</taxon>
        <taxon>Flavivirga</taxon>
    </lineage>
</organism>
<protein>
    <submittedName>
        <fullName evidence="1">Uncharacterized protein</fullName>
    </submittedName>
</protein>
<accession>A0A2K9PKY4</accession>
<keyword evidence="2" id="KW-1185">Reference proteome</keyword>
<evidence type="ECO:0000313" key="1">
    <source>
        <dbReference type="EMBL" id="AUP77723.1"/>
    </source>
</evidence>
<sequence length="109" mass="12857">MDKELAYLKTNIFNGLKNMNDGFDSESIYYFSESDFEIVLDRVEKHGIGIYGIEPWLNRTYYDVLGFDDFNTVPTDPKWYRRAFQEFKKSGKALLYSATYKVPKKRLPS</sequence>
<dbReference type="EMBL" id="CP025791">
    <property type="protein sequence ID" value="AUP77723.1"/>
    <property type="molecule type" value="Genomic_DNA"/>
</dbReference>
<reference evidence="1 2" key="1">
    <citation type="submission" date="2018-01" db="EMBL/GenBank/DDBJ databases">
        <title>Complete genome sequence of Flavivirga eckloniae ECD14 isolated from seaweed Ecklonia cava.</title>
        <authorList>
            <person name="Lee J.H."/>
            <person name="Baik K.S."/>
            <person name="Seong C.N."/>
        </authorList>
    </citation>
    <scope>NUCLEOTIDE SEQUENCE [LARGE SCALE GENOMIC DNA]</scope>
    <source>
        <strain evidence="1 2">ECD14</strain>
    </source>
</reference>
<dbReference type="AlphaFoldDB" id="A0A2K9PKY4"/>
<proteinExistence type="predicted"/>
<name>A0A2K9PKY4_9FLAO</name>
<evidence type="ECO:0000313" key="2">
    <source>
        <dbReference type="Proteomes" id="UP000235826"/>
    </source>
</evidence>
<gene>
    <name evidence="1" type="ORF">C1H87_02935</name>
</gene>
<dbReference type="Proteomes" id="UP000235826">
    <property type="component" value="Chromosome"/>
</dbReference>
<dbReference type="KEGG" id="fek:C1H87_02935"/>